<dbReference type="OrthoDB" id="10250117at2759"/>
<comment type="similarity">
    <text evidence="2">Belongs to the class-V pyridoxal-phosphate-dependent aminotransferase family. NifS/IscS subfamily.</text>
</comment>
<comment type="cofactor">
    <cofactor evidence="1">
        <name>pyridoxal 5'-phosphate</name>
        <dbReference type="ChEBI" id="CHEBI:597326"/>
    </cofactor>
</comment>
<feature type="domain" description="Aminotransferase class V" evidence="8">
    <location>
        <begin position="25"/>
        <end position="395"/>
    </location>
</feature>
<dbReference type="PIRSF" id="PIRSF005572">
    <property type="entry name" value="NifS"/>
    <property type="match status" value="1"/>
</dbReference>
<dbReference type="InterPro" id="IPR015424">
    <property type="entry name" value="PyrdxlP-dep_Trfase"/>
</dbReference>
<dbReference type="PANTHER" id="PTHR11601:SF34">
    <property type="entry name" value="CYSTEINE DESULFURASE"/>
    <property type="match status" value="1"/>
</dbReference>
<keyword evidence="5" id="KW-0663">Pyridoxal phosphate</keyword>
<dbReference type="EMBL" id="SIDB01000011">
    <property type="protein sequence ID" value="KAI3426318.1"/>
    <property type="molecule type" value="Genomic_DNA"/>
</dbReference>
<evidence type="ECO:0000256" key="2">
    <source>
        <dbReference type="ARBA" id="ARBA00006490"/>
    </source>
</evidence>
<dbReference type="GO" id="GO:0046872">
    <property type="term" value="F:metal ion binding"/>
    <property type="evidence" value="ECO:0007669"/>
    <property type="project" value="UniProtKB-KW"/>
</dbReference>
<reference evidence="9" key="2">
    <citation type="submission" date="2020-11" db="EMBL/GenBank/DDBJ databases">
        <authorList>
            <person name="Cecchin M."/>
            <person name="Marcolungo L."/>
            <person name="Rossato M."/>
            <person name="Girolomoni L."/>
            <person name="Cosentino E."/>
            <person name="Cuine S."/>
            <person name="Li-Beisson Y."/>
            <person name="Delledonne M."/>
            <person name="Ballottari M."/>
        </authorList>
    </citation>
    <scope>NUCLEOTIDE SEQUENCE</scope>
    <source>
        <strain evidence="9">211/11P</strain>
        <tissue evidence="9">Whole cell</tissue>
    </source>
</reference>
<proteinExistence type="inferred from homology"/>
<dbReference type="Pfam" id="PF00266">
    <property type="entry name" value="Aminotran_5"/>
    <property type="match status" value="1"/>
</dbReference>
<evidence type="ECO:0000313" key="10">
    <source>
        <dbReference type="Proteomes" id="UP001055712"/>
    </source>
</evidence>
<dbReference type="InterPro" id="IPR015422">
    <property type="entry name" value="PyrdxlP-dep_Trfase_small"/>
</dbReference>
<evidence type="ECO:0000256" key="4">
    <source>
        <dbReference type="ARBA" id="ARBA00022723"/>
    </source>
</evidence>
<evidence type="ECO:0000256" key="5">
    <source>
        <dbReference type="ARBA" id="ARBA00022898"/>
    </source>
</evidence>
<evidence type="ECO:0000256" key="6">
    <source>
        <dbReference type="ARBA" id="ARBA00023004"/>
    </source>
</evidence>
<gene>
    <name evidence="9" type="ORF">D9Q98_008691</name>
</gene>
<keyword evidence="3" id="KW-0808">Transferase</keyword>
<accession>A0A9D4TIF6</accession>
<evidence type="ECO:0000259" key="8">
    <source>
        <dbReference type="Pfam" id="PF00266"/>
    </source>
</evidence>
<keyword evidence="7" id="KW-0411">Iron-sulfur</keyword>
<keyword evidence="6" id="KW-0408">Iron</keyword>
<dbReference type="Gene3D" id="3.90.1150.10">
    <property type="entry name" value="Aspartate Aminotransferase, domain 1"/>
    <property type="match status" value="1"/>
</dbReference>
<dbReference type="InterPro" id="IPR016454">
    <property type="entry name" value="Cysteine_dSase"/>
</dbReference>
<dbReference type="PANTHER" id="PTHR11601">
    <property type="entry name" value="CYSTEINE DESULFURYLASE FAMILY MEMBER"/>
    <property type="match status" value="1"/>
</dbReference>
<protein>
    <recommendedName>
        <fullName evidence="8">Aminotransferase class V domain-containing protein</fullName>
    </recommendedName>
</protein>
<sequence>MTSSTAAATATSAVGEPLPHTQSCIYLDYNATTPVFPEVADEMLPMLQKFGNPSSSHAFGRPCKDVVDVARARVAAMVGASPAEICFTSCGSESDTWAVWGTVMSARQRHGPGITPHVVSSCIEHPAIIECLSMLAKQSLLTFTLVPVSAEGLVSIDDVARAMQPETVLLTFMHSNNEVGSLLSVAELARLAHQHGALMHCDAAQSLGKVAVDVEALGVDLLTIVGHKFGGPKGVAALYVRQGVQLERLLCGGGQESGRRAGTESVVLLAGLGKAAELVTRELPATAAHMVALRDSLQQQLLAGLPPGVAQVNGPADDAMRLPNTLSIGIKGISAAALLAELSEQLAASAGAACHSSCDHGVSGVLQAMAVPTEHAVGTLRLSVGRHTTQRDVDRASTLILDYVARQAA</sequence>
<evidence type="ECO:0000313" key="9">
    <source>
        <dbReference type="EMBL" id="KAI3426318.1"/>
    </source>
</evidence>
<dbReference type="Proteomes" id="UP001055712">
    <property type="component" value="Unassembled WGS sequence"/>
</dbReference>
<dbReference type="GO" id="GO:0016740">
    <property type="term" value="F:transferase activity"/>
    <property type="evidence" value="ECO:0007669"/>
    <property type="project" value="UniProtKB-KW"/>
</dbReference>
<dbReference type="SUPFAM" id="SSF53383">
    <property type="entry name" value="PLP-dependent transferases"/>
    <property type="match status" value="1"/>
</dbReference>
<name>A0A9D4TIF6_CHLVU</name>
<dbReference type="Gene3D" id="3.40.640.10">
    <property type="entry name" value="Type I PLP-dependent aspartate aminotransferase-like (Major domain)"/>
    <property type="match status" value="1"/>
</dbReference>
<dbReference type="InterPro" id="IPR000192">
    <property type="entry name" value="Aminotrans_V_dom"/>
</dbReference>
<organism evidence="9 10">
    <name type="scientific">Chlorella vulgaris</name>
    <name type="common">Green alga</name>
    <dbReference type="NCBI Taxonomy" id="3077"/>
    <lineage>
        <taxon>Eukaryota</taxon>
        <taxon>Viridiplantae</taxon>
        <taxon>Chlorophyta</taxon>
        <taxon>core chlorophytes</taxon>
        <taxon>Trebouxiophyceae</taxon>
        <taxon>Chlorellales</taxon>
        <taxon>Chlorellaceae</taxon>
        <taxon>Chlorella clade</taxon>
        <taxon>Chlorella</taxon>
    </lineage>
</organism>
<keyword evidence="10" id="KW-1185">Reference proteome</keyword>
<dbReference type="InterPro" id="IPR015421">
    <property type="entry name" value="PyrdxlP-dep_Trfase_major"/>
</dbReference>
<evidence type="ECO:0000256" key="1">
    <source>
        <dbReference type="ARBA" id="ARBA00001933"/>
    </source>
</evidence>
<dbReference type="Gene3D" id="1.10.260.50">
    <property type="match status" value="1"/>
</dbReference>
<dbReference type="AlphaFoldDB" id="A0A9D4TIF6"/>
<evidence type="ECO:0000256" key="3">
    <source>
        <dbReference type="ARBA" id="ARBA00022679"/>
    </source>
</evidence>
<evidence type="ECO:0000256" key="7">
    <source>
        <dbReference type="ARBA" id="ARBA00023014"/>
    </source>
</evidence>
<dbReference type="GO" id="GO:0051536">
    <property type="term" value="F:iron-sulfur cluster binding"/>
    <property type="evidence" value="ECO:0007669"/>
    <property type="project" value="UniProtKB-KW"/>
</dbReference>
<keyword evidence="4" id="KW-0479">Metal-binding</keyword>
<comment type="caution">
    <text evidence="9">The sequence shown here is derived from an EMBL/GenBank/DDBJ whole genome shotgun (WGS) entry which is preliminary data.</text>
</comment>
<reference evidence="9" key="1">
    <citation type="journal article" date="2019" name="Plant J.">
        <title>Chlorella vulgaris genome assembly and annotation reveals the molecular basis for metabolic acclimation to high light conditions.</title>
        <authorList>
            <person name="Cecchin M."/>
            <person name="Marcolungo L."/>
            <person name="Rossato M."/>
            <person name="Girolomoni L."/>
            <person name="Cosentino E."/>
            <person name="Cuine S."/>
            <person name="Li-Beisson Y."/>
            <person name="Delledonne M."/>
            <person name="Ballottari M."/>
        </authorList>
    </citation>
    <scope>NUCLEOTIDE SEQUENCE</scope>
    <source>
        <strain evidence="9">211/11P</strain>
    </source>
</reference>